<reference evidence="2" key="2">
    <citation type="submission" date="2020-09" db="EMBL/GenBank/DDBJ databases">
        <authorList>
            <person name="Sun Q."/>
            <person name="Ohkuma M."/>
        </authorList>
    </citation>
    <scope>NUCLEOTIDE SEQUENCE</scope>
    <source>
        <strain evidence="2">JCM 13064</strain>
    </source>
</reference>
<dbReference type="EMBL" id="BMNT01000048">
    <property type="protein sequence ID" value="GGL14209.1"/>
    <property type="molecule type" value="Genomic_DNA"/>
</dbReference>
<protein>
    <submittedName>
        <fullName evidence="2">Uncharacterized protein</fullName>
    </submittedName>
</protein>
<feature type="compositionally biased region" description="Basic residues" evidence="1">
    <location>
        <begin position="81"/>
        <end position="95"/>
    </location>
</feature>
<reference evidence="2" key="1">
    <citation type="journal article" date="2014" name="Int. J. Syst. Evol. Microbiol.">
        <title>Complete genome sequence of Corynebacterium casei LMG S-19264T (=DSM 44701T), isolated from a smear-ripened cheese.</title>
        <authorList>
            <consortium name="US DOE Joint Genome Institute (JGI-PGF)"/>
            <person name="Walter F."/>
            <person name="Albersmeier A."/>
            <person name="Kalinowski J."/>
            <person name="Ruckert C."/>
        </authorList>
    </citation>
    <scope>NUCLEOTIDE SEQUENCE</scope>
    <source>
        <strain evidence="2">JCM 13064</strain>
    </source>
</reference>
<dbReference type="AlphaFoldDB" id="A0A917VSH3"/>
<gene>
    <name evidence="2" type="ORF">GCM10007964_65240</name>
</gene>
<accession>A0A917VSH3</accession>
<evidence type="ECO:0000313" key="2">
    <source>
        <dbReference type="EMBL" id="GGL14209.1"/>
    </source>
</evidence>
<feature type="region of interest" description="Disordered" evidence="1">
    <location>
        <begin position="1"/>
        <end position="95"/>
    </location>
</feature>
<proteinExistence type="predicted"/>
<comment type="caution">
    <text evidence="2">The sequence shown here is derived from an EMBL/GenBank/DDBJ whole genome shotgun (WGS) entry which is preliminary data.</text>
</comment>
<keyword evidence="3" id="KW-1185">Reference proteome</keyword>
<evidence type="ECO:0000256" key="1">
    <source>
        <dbReference type="SAM" id="MobiDB-lite"/>
    </source>
</evidence>
<evidence type="ECO:0000313" key="3">
    <source>
        <dbReference type="Proteomes" id="UP000645217"/>
    </source>
</evidence>
<organism evidence="2 3">
    <name type="scientific">Sphaerisporangium melleum</name>
    <dbReference type="NCBI Taxonomy" id="321316"/>
    <lineage>
        <taxon>Bacteria</taxon>
        <taxon>Bacillati</taxon>
        <taxon>Actinomycetota</taxon>
        <taxon>Actinomycetes</taxon>
        <taxon>Streptosporangiales</taxon>
        <taxon>Streptosporangiaceae</taxon>
        <taxon>Sphaerisporangium</taxon>
    </lineage>
</organism>
<dbReference type="Proteomes" id="UP000645217">
    <property type="component" value="Unassembled WGS sequence"/>
</dbReference>
<name>A0A917VSH3_9ACTN</name>
<feature type="compositionally biased region" description="Polar residues" evidence="1">
    <location>
        <begin position="1"/>
        <end position="12"/>
    </location>
</feature>
<feature type="compositionally biased region" description="Polar residues" evidence="1">
    <location>
        <begin position="39"/>
        <end position="75"/>
    </location>
</feature>
<sequence length="95" mass="10286">MTAAATANSGYSRKNREIQNARRLPRRSRDAGTMYPLTKKNTMTPYQPGSNTAFTGNRASGSNGARLCSKTTVSAANPRKASSHARRLLVRRGTS</sequence>